<evidence type="ECO:0000256" key="3">
    <source>
        <dbReference type="ARBA" id="ARBA00022777"/>
    </source>
</evidence>
<reference evidence="5" key="2">
    <citation type="submission" date="2021-04" db="EMBL/GenBank/DDBJ databases">
        <title>Isolation and characterization of a novel species of the genus Sulfurimonas.</title>
        <authorList>
            <person name="Fukui M."/>
        </authorList>
    </citation>
    <scope>NUCLEOTIDE SEQUENCE</scope>
    <source>
        <strain evidence="5">H1576</strain>
        <plasmid evidence="5">pSULFM1</plasmid>
    </source>
</reference>
<accession>A0A975GDX5</accession>
<evidence type="ECO:0000259" key="4">
    <source>
        <dbReference type="Pfam" id="PF07804"/>
    </source>
</evidence>
<dbReference type="EMBL" id="CP046073">
    <property type="protein sequence ID" value="QSZ43176.1"/>
    <property type="molecule type" value="Genomic_DNA"/>
</dbReference>
<proteinExistence type="inferred from homology"/>
<name>A0A975GDX5_9BACT</name>
<dbReference type="Proteomes" id="UP000671852">
    <property type="component" value="Plasmid pSULFM1"/>
</dbReference>
<protein>
    <recommendedName>
        <fullName evidence="4">HipA-like C-terminal domain-containing protein</fullName>
    </recommendedName>
</protein>
<geneLocation type="plasmid" evidence="5 6">
    <name>pSULFM1</name>
</geneLocation>
<gene>
    <name evidence="5" type="ORF">GJV85_13455</name>
</gene>
<feature type="domain" description="HipA-like C-terminal" evidence="4">
    <location>
        <begin position="152"/>
        <end position="385"/>
    </location>
</feature>
<keyword evidence="5" id="KW-0614">Plasmid</keyword>
<evidence type="ECO:0000256" key="2">
    <source>
        <dbReference type="ARBA" id="ARBA00022679"/>
    </source>
</evidence>
<dbReference type="GO" id="GO:0004674">
    <property type="term" value="F:protein serine/threonine kinase activity"/>
    <property type="evidence" value="ECO:0007669"/>
    <property type="project" value="TreeGrafter"/>
</dbReference>
<dbReference type="RefSeq" id="WP_207563208.1">
    <property type="nucleotide sequence ID" value="NZ_CP046073.1"/>
</dbReference>
<comment type="similarity">
    <text evidence="1">Belongs to the HipA Ser/Thr kinase family.</text>
</comment>
<keyword evidence="3" id="KW-0418">Kinase</keyword>
<dbReference type="InterPro" id="IPR052028">
    <property type="entry name" value="HipA_Ser/Thr_kinase"/>
</dbReference>
<reference evidence="5" key="1">
    <citation type="submission" date="2019-11" db="EMBL/GenBank/DDBJ databases">
        <authorList>
            <person name="Kojima H."/>
        </authorList>
    </citation>
    <scope>NUCLEOTIDE SEQUENCE</scope>
    <source>
        <strain evidence="5">H1576</strain>
        <plasmid evidence="5">pSULFM1</plasmid>
    </source>
</reference>
<dbReference type="InterPro" id="IPR012893">
    <property type="entry name" value="HipA-like_C"/>
</dbReference>
<keyword evidence="2" id="KW-0808">Transferase</keyword>
<dbReference type="PANTHER" id="PTHR37419">
    <property type="entry name" value="SERINE/THREONINE-PROTEIN KINASE TOXIN HIPA"/>
    <property type="match status" value="1"/>
</dbReference>
<evidence type="ECO:0000256" key="1">
    <source>
        <dbReference type="ARBA" id="ARBA00010164"/>
    </source>
</evidence>
<dbReference type="Pfam" id="PF07804">
    <property type="entry name" value="HipA_C"/>
    <property type="match status" value="1"/>
</dbReference>
<keyword evidence="6" id="KW-1185">Reference proteome</keyword>
<dbReference type="KEGG" id="saqt:GJV85_13455"/>
<dbReference type="Gene3D" id="1.10.1070.20">
    <property type="match status" value="1"/>
</dbReference>
<dbReference type="AlphaFoldDB" id="A0A975GDX5"/>
<evidence type="ECO:0000313" key="5">
    <source>
        <dbReference type="EMBL" id="QSZ43176.1"/>
    </source>
</evidence>
<organism evidence="5 6">
    <name type="scientific">Sulfurimonas aquatica</name>
    <dbReference type="NCBI Taxonomy" id="2672570"/>
    <lineage>
        <taxon>Bacteria</taxon>
        <taxon>Pseudomonadati</taxon>
        <taxon>Campylobacterota</taxon>
        <taxon>Epsilonproteobacteria</taxon>
        <taxon>Campylobacterales</taxon>
        <taxon>Sulfurimonadaceae</taxon>
        <taxon>Sulfurimonas</taxon>
    </lineage>
</organism>
<dbReference type="PANTHER" id="PTHR37419:SF1">
    <property type="entry name" value="SERINE_THREONINE-PROTEIN KINASE TOXIN HIPA"/>
    <property type="match status" value="1"/>
</dbReference>
<evidence type="ECO:0000313" key="6">
    <source>
        <dbReference type="Proteomes" id="UP000671852"/>
    </source>
</evidence>
<sequence length="449" mass="52510">MKIIVIKSSTPIGELSESASVIHFNYFDGIEQNSYIQGLKEKVNTSSYLFPVFENLLPEHEQLQLIKARYKIKGNIESLLHLDNIHGSFEFYTEENFKNYIVSPEEIFSYKDAREEILEQNYSFPNILSDYTVAIADAKIYPKGLQGSKAIGISGFQYKFSVSLDKDTKVISHNEDEDGGYIMKPYSKDNLIYSDDTSAYIPHLLVNEHIFMTLARDFGFNVPYNGIIKHKEDYLYVIKRFDRYQKSKIDHHEILTLLGKKSSLKYSVTALEAMKKAAEYLREDEILEMFNFFVFSIIISHGDFHAKNISLIYKTNALAERNMMLAPYYDISTIRIYKDTNDDDIGMMVKNKKRNIKKVDLLWLADKLNINKADAAKSIENLGLKFVQEFENYIDLLPREIKALKIVTNRYGYSKPFEEILRKYYTNRIQYIDKYLDIRVEEVEEDIWK</sequence>
<dbReference type="GO" id="GO:0005829">
    <property type="term" value="C:cytosol"/>
    <property type="evidence" value="ECO:0007669"/>
    <property type="project" value="TreeGrafter"/>
</dbReference>